<dbReference type="InterPro" id="IPR052566">
    <property type="entry name" value="Non-lysos_glucosylceramidase"/>
</dbReference>
<dbReference type="WBParaSite" id="Pan_g13516.t1">
    <property type="protein sequence ID" value="Pan_g13516.t1"/>
    <property type="gene ID" value="Pan_g13516"/>
</dbReference>
<dbReference type="Proteomes" id="UP000492821">
    <property type="component" value="Unassembled WGS sequence"/>
</dbReference>
<protein>
    <submittedName>
        <fullName evidence="4">Glyco_hydr_116N domain-containing protein</fullName>
    </submittedName>
</protein>
<dbReference type="PANTHER" id="PTHR12654:SF2">
    <property type="entry name" value="NON-LYSOSOMAL GLUCOSYLCERAMIDASE"/>
    <property type="match status" value="1"/>
</dbReference>
<organism evidence="3 4">
    <name type="scientific">Panagrellus redivivus</name>
    <name type="common">Microworm</name>
    <dbReference type="NCBI Taxonomy" id="6233"/>
    <lineage>
        <taxon>Eukaryota</taxon>
        <taxon>Metazoa</taxon>
        <taxon>Ecdysozoa</taxon>
        <taxon>Nematoda</taxon>
        <taxon>Chromadorea</taxon>
        <taxon>Rhabditida</taxon>
        <taxon>Tylenchina</taxon>
        <taxon>Panagrolaimomorpha</taxon>
        <taxon>Panagrolaimoidea</taxon>
        <taxon>Panagrolaimidae</taxon>
        <taxon>Panagrellus</taxon>
    </lineage>
</organism>
<proteinExistence type="predicted"/>
<reference evidence="4" key="2">
    <citation type="submission" date="2020-10" db="UniProtKB">
        <authorList>
            <consortium name="WormBaseParasite"/>
        </authorList>
    </citation>
    <scope>IDENTIFICATION</scope>
</reference>
<evidence type="ECO:0000313" key="4">
    <source>
        <dbReference type="WBParaSite" id="Pan_g13516.t1"/>
    </source>
</evidence>
<dbReference type="Pfam" id="PF12215">
    <property type="entry name" value="Glyco_hydr_116N"/>
    <property type="match status" value="1"/>
</dbReference>
<dbReference type="AlphaFoldDB" id="A0A7E4ZRX0"/>
<keyword evidence="3" id="KW-1185">Reference proteome</keyword>
<dbReference type="PANTHER" id="PTHR12654">
    <property type="entry name" value="BILE ACID BETA-GLUCOSIDASE-RELATED"/>
    <property type="match status" value="1"/>
</dbReference>
<reference evidence="3" key="1">
    <citation type="journal article" date="2013" name="Genetics">
        <title>The draft genome and transcriptome of Panagrellus redivivus are shaped by the harsh demands of a free-living lifestyle.</title>
        <authorList>
            <person name="Srinivasan J."/>
            <person name="Dillman A.R."/>
            <person name="Macchietto M.G."/>
            <person name="Heikkinen L."/>
            <person name="Lakso M."/>
            <person name="Fracchia K.M."/>
            <person name="Antoshechkin I."/>
            <person name="Mortazavi A."/>
            <person name="Wong G."/>
            <person name="Sternberg P.W."/>
        </authorList>
    </citation>
    <scope>NUCLEOTIDE SEQUENCE [LARGE SCALE GENOMIC DNA]</scope>
    <source>
        <strain evidence="3">MT8872</strain>
    </source>
</reference>
<feature type="domain" description="Glycosyl-hydrolase family 116 N-terminal" evidence="2">
    <location>
        <begin position="142"/>
        <end position="416"/>
    </location>
</feature>
<evidence type="ECO:0000313" key="3">
    <source>
        <dbReference type="Proteomes" id="UP000492821"/>
    </source>
</evidence>
<evidence type="ECO:0000256" key="1">
    <source>
        <dbReference type="SAM" id="MobiDB-lite"/>
    </source>
</evidence>
<dbReference type="InterPro" id="IPR024462">
    <property type="entry name" value="GH116_N"/>
</dbReference>
<feature type="region of interest" description="Disordered" evidence="1">
    <location>
        <begin position="1"/>
        <end position="65"/>
    </location>
</feature>
<feature type="compositionally biased region" description="Basic residues" evidence="1">
    <location>
        <begin position="48"/>
        <end position="62"/>
    </location>
</feature>
<name>A0A7E4ZRX0_PANRE</name>
<evidence type="ECO:0000259" key="2">
    <source>
        <dbReference type="Pfam" id="PF12215"/>
    </source>
</evidence>
<accession>A0A7E4ZRX0</accession>
<feature type="compositionally biased region" description="Low complexity" evidence="1">
    <location>
        <begin position="9"/>
        <end position="32"/>
    </location>
</feature>
<dbReference type="GO" id="GO:0008422">
    <property type="term" value="F:beta-glucosidase activity"/>
    <property type="evidence" value="ECO:0007669"/>
    <property type="project" value="TreeGrafter"/>
</dbReference>
<sequence length="440" mass="48300">MPPATAPITDNANSDATSTTASSSSSTTTATTIAPPSGTVPAQTDKMTKKRRKSRKSKRGRKAIVAEAPTLEGLGGTVGWIARGDREPVEKRVPFTKPKLKQIANALPFIWRYSFFWLKNFRKREKLFINTYQPLKHRPYYGVPCGGIGAGSIGRDFRGAFCKFSLRPGIVEQRVDAVKADQFILNLSRNGVTLKQIVLSAAFDNGESPLAAWDFGFPAENVAYRGLYPRAWTRYDVPEYNLHIVCRQITPIIPHDYKDSSLPATAFIFDVTKDGDEPIDVSITFAFRNGTGKRRYNDPNSACETAEFTRGDAHGAHLTHTIGDVDCTYSIAAREDESTKASVCTGFDANGNGRAFWNGLTENAGVIEGEIESANGSTLNAVSVSLRKTAEPKAPTSLEFSLVWHMPTVYFGTKLRPLNRRCVCVCVCVLVRPLYEGGSH</sequence>